<feature type="compositionally biased region" description="Low complexity" evidence="6">
    <location>
        <begin position="165"/>
        <end position="179"/>
    </location>
</feature>
<dbReference type="GO" id="GO:0003688">
    <property type="term" value="F:DNA replication origin binding"/>
    <property type="evidence" value="ECO:0007669"/>
    <property type="project" value="TreeGrafter"/>
</dbReference>
<dbReference type="InterPro" id="IPR016527">
    <property type="entry name" value="ORC4"/>
</dbReference>
<comment type="subcellular location">
    <subcellularLocation>
        <location evidence="1">Nucleus</location>
    </subcellularLocation>
</comment>
<dbReference type="PANTHER" id="PTHR12087:SF0">
    <property type="entry name" value="ORIGIN RECOGNITION COMPLEX SUBUNIT 4"/>
    <property type="match status" value="1"/>
</dbReference>
<feature type="region of interest" description="Disordered" evidence="6">
    <location>
        <begin position="1"/>
        <end position="335"/>
    </location>
</feature>
<reference evidence="9" key="1">
    <citation type="journal article" date="2020" name="Stud. Mycol.">
        <title>101 Dothideomycetes genomes: a test case for predicting lifestyles and emergence of pathogens.</title>
        <authorList>
            <person name="Haridas S."/>
            <person name="Albert R."/>
            <person name="Binder M."/>
            <person name="Bloem J."/>
            <person name="Labutti K."/>
            <person name="Salamov A."/>
            <person name="Andreopoulos B."/>
            <person name="Baker S."/>
            <person name="Barry K."/>
            <person name="Bills G."/>
            <person name="Bluhm B."/>
            <person name="Cannon C."/>
            <person name="Castanera R."/>
            <person name="Culley D."/>
            <person name="Daum C."/>
            <person name="Ezra D."/>
            <person name="Gonzalez J."/>
            <person name="Henrissat B."/>
            <person name="Kuo A."/>
            <person name="Liang C."/>
            <person name="Lipzen A."/>
            <person name="Lutzoni F."/>
            <person name="Magnuson J."/>
            <person name="Mondo S."/>
            <person name="Nolan M."/>
            <person name="Ohm R."/>
            <person name="Pangilinan J."/>
            <person name="Park H.-J."/>
            <person name="Ramirez L."/>
            <person name="Alfaro M."/>
            <person name="Sun H."/>
            <person name="Tritt A."/>
            <person name="Yoshinaga Y."/>
            <person name="Zwiers L.-H."/>
            <person name="Turgeon B."/>
            <person name="Goodwin S."/>
            <person name="Spatafora J."/>
            <person name="Crous P."/>
            <person name="Grigoriev I."/>
        </authorList>
    </citation>
    <scope>NUCLEOTIDE SEQUENCE</scope>
    <source>
        <strain evidence="9">ATCC 36951</strain>
    </source>
</reference>
<dbReference type="Pfam" id="PF13191">
    <property type="entry name" value="AAA_16"/>
    <property type="match status" value="1"/>
</dbReference>
<feature type="compositionally biased region" description="Basic and acidic residues" evidence="6">
    <location>
        <begin position="118"/>
        <end position="132"/>
    </location>
</feature>
<feature type="domain" description="Origin recognition complex subunit 4 C-terminal" evidence="8">
    <location>
        <begin position="570"/>
        <end position="775"/>
    </location>
</feature>
<keyword evidence="4" id="KW-0238">DNA-binding</keyword>
<comment type="similarity">
    <text evidence="2">Belongs to the ORC4 family.</text>
</comment>
<evidence type="ECO:0000256" key="5">
    <source>
        <dbReference type="ARBA" id="ARBA00023242"/>
    </source>
</evidence>
<dbReference type="Proteomes" id="UP000799537">
    <property type="component" value="Unassembled WGS sequence"/>
</dbReference>
<accession>A0A6A6CCS2</accession>
<feature type="compositionally biased region" description="Polar residues" evidence="6">
    <location>
        <begin position="20"/>
        <end position="35"/>
    </location>
</feature>
<dbReference type="Pfam" id="PF14629">
    <property type="entry name" value="ORC4_C"/>
    <property type="match status" value="1"/>
</dbReference>
<feature type="compositionally biased region" description="Basic and acidic residues" evidence="6">
    <location>
        <begin position="206"/>
        <end position="224"/>
    </location>
</feature>
<dbReference type="SUPFAM" id="SSF52540">
    <property type="entry name" value="P-loop containing nucleoside triphosphate hydrolases"/>
    <property type="match status" value="1"/>
</dbReference>
<keyword evidence="5" id="KW-0539">Nucleus</keyword>
<evidence type="ECO:0000256" key="6">
    <source>
        <dbReference type="SAM" id="MobiDB-lite"/>
    </source>
</evidence>
<dbReference type="InterPro" id="IPR032705">
    <property type="entry name" value="ORC4_C"/>
</dbReference>
<feature type="domain" description="Orc1-like AAA ATPase" evidence="7">
    <location>
        <begin position="387"/>
        <end position="531"/>
    </location>
</feature>
<dbReference type="PANTHER" id="PTHR12087">
    <property type="entry name" value="ORIGIN RECOGNITION COMPLEX SUBUNIT 4"/>
    <property type="match status" value="1"/>
</dbReference>
<keyword evidence="10" id="KW-1185">Reference proteome</keyword>
<evidence type="ECO:0000259" key="7">
    <source>
        <dbReference type="Pfam" id="PF13191"/>
    </source>
</evidence>
<proteinExistence type="inferred from homology"/>
<evidence type="ECO:0000256" key="3">
    <source>
        <dbReference type="ARBA" id="ARBA00022705"/>
    </source>
</evidence>
<protein>
    <submittedName>
        <fullName evidence="9">Uncharacterized protein</fullName>
    </submittedName>
</protein>
<gene>
    <name evidence="9" type="ORF">M409DRAFT_37141</name>
</gene>
<evidence type="ECO:0000256" key="1">
    <source>
        <dbReference type="ARBA" id="ARBA00004123"/>
    </source>
</evidence>
<dbReference type="RefSeq" id="XP_033664867.1">
    <property type="nucleotide sequence ID" value="XM_033810680.1"/>
</dbReference>
<organism evidence="9 10">
    <name type="scientific">Zasmidium cellare ATCC 36951</name>
    <dbReference type="NCBI Taxonomy" id="1080233"/>
    <lineage>
        <taxon>Eukaryota</taxon>
        <taxon>Fungi</taxon>
        <taxon>Dikarya</taxon>
        <taxon>Ascomycota</taxon>
        <taxon>Pezizomycotina</taxon>
        <taxon>Dothideomycetes</taxon>
        <taxon>Dothideomycetidae</taxon>
        <taxon>Mycosphaerellales</taxon>
        <taxon>Mycosphaerellaceae</taxon>
        <taxon>Zasmidium</taxon>
    </lineage>
</organism>
<feature type="compositionally biased region" description="Basic and acidic residues" evidence="6">
    <location>
        <begin position="66"/>
        <end position="91"/>
    </location>
</feature>
<dbReference type="GeneID" id="54563952"/>
<dbReference type="InterPro" id="IPR041664">
    <property type="entry name" value="AAA_16"/>
</dbReference>
<keyword evidence="3" id="KW-0235">DNA replication</keyword>
<feature type="compositionally biased region" description="Basic residues" evidence="6">
    <location>
        <begin position="1"/>
        <end position="10"/>
    </location>
</feature>
<evidence type="ECO:0000259" key="8">
    <source>
        <dbReference type="Pfam" id="PF14629"/>
    </source>
</evidence>
<sequence length="801" mass="87915">MSAMRALKRRRLDDQEDLNKSSPGNSTTRAPSTPATEKRNGRLTQSSPAGNGNRIAKSSTSSSRNLWEEAKAKALADKQQSRRSVSRRDVDVYDDIEGANAGSQQARPSKHGPGLPKATKEEENASPKKTLDPLRNQKAQQSAAASPKKSGTSLGFFKQFHGPKAETTTANTGAKGNAGPVSDNKNKGEAMPEGTAKNWFYGKPKKTFEDEIRELEESARKNAADDESEDELATADVSRRSSARQPSQRSSVEQTKQIREPAPSPSTRTSKPPDRKKVQQAKPLVLEDILDGGSDSEMSGMEVPESEEEKPAKALERPASVRSSRQPASKKVTPRVSKVAGSKALKTFEEEHLKCVQRIVLEKLLRKRAIPLTNLDAEHAKVNTVIHQTITAGESNSMLLIGARGSGKTTLIDQILREESSKHPDDFHAVRLNGFIHTDDKIALREIWRQLGKEMDLEEEESTSKNYADTMSKLLALLSHPAEQETEEPGQITKSVIFILDEFELFASHPRQTLLYNLFDIAQSRKAPIAVLGLTTRIDVAESLEKRVKSRFSHRYVHLGWPKSFQAFEQICTAALSITSKELSLDEKTSLSKSTTSQESMSGEPMVLLLWNTLADDILKSKPCNDFLRRLYFTTKSVPDFLASLTIAVANMPIDSTTTIPILLDHFSSALSHPPLQPPDSKLSLLHSFSTIQLALLICAARLTNIYGTEVITFALAYEEYRNLAAKAKLQASAAGAIAQGAGNRVWGKAVARGAWEELVECGMVLEDGRAGGTARVDVGLEEIGMSGVELGQWGRWCKEI</sequence>
<name>A0A6A6CCS2_ZASCE</name>
<dbReference type="OrthoDB" id="343623at2759"/>
<evidence type="ECO:0000256" key="2">
    <source>
        <dbReference type="ARBA" id="ARBA00005334"/>
    </source>
</evidence>
<feature type="compositionally biased region" description="Low complexity" evidence="6">
    <location>
        <begin position="137"/>
        <end position="150"/>
    </location>
</feature>
<dbReference type="FunFam" id="3.40.50.300:FF:001597">
    <property type="entry name" value="Origin recognition complex subunit Orc4"/>
    <property type="match status" value="1"/>
</dbReference>
<evidence type="ECO:0000256" key="4">
    <source>
        <dbReference type="ARBA" id="ARBA00023125"/>
    </source>
</evidence>
<feature type="compositionally biased region" description="Polar residues" evidence="6">
    <location>
        <begin position="42"/>
        <end position="65"/>
    </location>
</feature>
<evidence type="ECO:0000313" key="9">
    <source>
        <dbReference type="EMBL" id="KAF2163978.1"/>
    </source>
</evidence>
<dbReference type="AlphaFoldDB" id="A0A6A6CCS2"/>
<dbReference type="InterPro" id="IPR027417">
    <property type="entry name" value="P-loop_NTPase"/>
</dbReference>
<dbReference type="GO" id="GO:0005664">
    <property type="term" value="C:nuclear origin of replication recognition complex"/>
    <property type="evidence" value="ECO:0007669"/>
    <property type="project" value="TreeGrafter"/>
</dbReference>
<dbReference type="GO" id="GO:0006270">
    <property type="term" value="P:DNA replication initiation"/>
    <property type="evidence" value="ECO:0007669"/>
    <property type="project" value="TreeGrafter"/>
</dbReference>
<dbReference type="EMBL" id="ML993606">
    <property type="protein sequence ID" value="KAF2163978.1"/>
    <property type="molecule type" value="Genomic_DNA"/>
</dbReference>
<evidence type="ECO:0000313" key="10">
    <source>
        <dbReference type="Proteomes" id="UP000799537"/>
    </source>
</evidence>
<dbReference type="Gene3D" id="3.40.50.300">
    <property type="entry name" value="P-loop containing nucleotide triphosphate hydrolases"/>
    <property type="match status" value="1"/>
</dbReference>